<dbReference type="Gene3D" id="3.40.50.300">
    <property type="entry name" value="P-loop containing nucleotide triphosphate hydrolases"/>
    <property type="match status" value="1"/>
</dbReference>
<dbReference type="InterPro" id="IPR027417">
    <property type="entry name" value="P-loop_NTPase"/>
</dbReference>
<dbReference type="SMART" id="SM00382">
    <property type="entry name" value="AAA"/>
    <property type="match status" value="1"/>
</dbReference>
<dbReference type="InterPro" id="IPR009057">
    <property type="entry name" value="Homeodomain-like_sf"/>
</dbReference>
<keyword evidence="5" id="KW-0597">Phosphoprotein</keyword>
<dbReference type="Pfam" id="PF25601">
    <property type="entry name" value="AAA_lid_14"/>
    <property type="match status" value="1"/>
</dbReference>
<protein>
    <submittedName>
        <fullName evidence="8">Acetoacetate metabolism regulatory protein AtoC</fullName>
    </submittedName>
</protein>
<organism evidence="8 9">
    <name type="scientific">Enterococcus silesiacus</name>
    <dbReference type="NCBI Taxonomy" id="332949"/>
    <lineage>
        <taxon>Bacteria</taxon>
        <taxon>Bacillati</taxon>
        <taxon>Bacillota</taxon>
        <taxon>Bacilli</taxon>
        <taxon>Lactobacillales</taxon>
        <taxon>Enterococcaceae</taxon>
        <taxon>Enterococcus</taxon>
    </lineage>
</organism>
<dbReference type="InterPro" id="IPR001789">
    <property type="entry name" value="Sig_transdc_resp-reg_receiver"/>
</dbReference>
<dbReference type="GO" id="GO:0000160">
    <property type="term" value="P:phosphorelay signal transduction system"/>
    <property type="evidence" value="ECO:0007669"/>
    <property type="project" value="InterPro"/>
</dbReference>
<evidence type="ECO:0000256" key="5">
    <source>
        <dbReference type="PROSITE-ProRule" id="PRU00169"/>
    </source>
</evidence>
<dbReference type="GO" id="GO:0043565">
    <property type="term" value="F:sequence-specific DNA binding"/>
    <property type="evidence" value="ECO:0007669"/>
    <property type="project" value="InterPro"/>
</dbReference>
<dbReference type="PROSITE" id="PS50110">
    <property type="entry name" value="RESPONSE_REGULATORY"/>
    <property type="match status" value="1"/>
</dbReference>
<dbReference type="InterPro" id="IPR011006">
    <property type="entry name" value="CheY-like_superfamily"/>
</dbReference>
<dbReference type="CDD" id="cd00156">
    <property type="entry name" value="REC"/>
    <property type="match status" value="1"/>
</dbReference>
<feature type="modified residue" description="4-aspartylphosphate" evidence="5">
    <location>
        <position position="47"/>
    </location>
</feature>
<dbReference type="InterPro" id="IPR002197">
    <property type="entry name" value="HTH_Fis"/>
</dbReference>
<feature type="domain" description="Sigma-54 factor interaction" evidence="6">
    <location>
        <begin position="132"/>
        <end position="361"/>
    </location>
</feature>
<dbReference type="PROSITE" id="PS00688">
    <property type="entry name" value="SIGMA54_INTERACT_3"/>
    <property type="match status" value="1"/>
</dbReference>
<dbReference type="CDD" id="cd00009">
    <property type="entry name" value="AAA"/>
    <property type="match status" value="1"/>
</dbReference>
<sequence>MADDEKVALLVLERELSDAGYDVYTANDGKAASQLIQDQHFDIVILDVYMPYKNGFELVKEIKKKSTNTIILLVTAYASIENAVDAIKLGAEDYLDKPYDLSQLLQKIAQLLQIRLQKSKDHKIKVTKNSNLIGESPLMKKIQSTLEKVKELTTTVLITGESGTGKGVVARELHSLGKFKELPFIHVDCASLSQNLIESELFGYEKGAFTGANSLKQGKFEIAKNGIIFLDEVGTLPLNLQSKLLTVLQDKQFYRIGGVESISMHARVIAATNENIEKNVETGLFREDLFYRLNVIRIEIPPLRLRKEDIPHLAEKFIEEFSLSMNHDELIIAPYFLECLQKYEWPGNIRELENAIESSVALCDGRTLKETDLPINIAKKAIQASNSQENYFKQSIKNQEIITILESLEKFDGHREKTANYLGITRRSLQYKLKKYNLLSKS</sequence>
<keyword evidence="1" id="KW-0547">Nucleotide-binding</keyword>
<dbReference type="GO" id="GO:0006355">
    <property type="term" value="P:regulation of DNA-templated transcription"/>
    <property type="evidence" value="ECO:0007669"/>
    <property type="project" value="InterPro"/>
</dbReference>
<dbReference type="PANTHER" id="PTHR32071:SF119">
    <property type="entry name" value="SIGMA L-DEPENDENT TRANSCRIPTIONAL REGULATOR YPLP-RELATED"/>
    <property type="match status" value="1"/>
</dbReference>
<dbReference type="InterPro" id="IPR025662">
    <property type="entry name" value="Sigma_54_int_dom_ATP-bd_1"/>
</dbReference>
<evidence type="ECO:0000256" key="1">
    <source>
        <dbReference type="ARBA" id="ARBA00022741"/>
    </source>
</evidence>
<proteinExistence type="predicted"/>
<dbReference type="InterPro" id="IPR003593">
    <property type="entry name" value="AAA+_ATPase"/>
</dbReference>
<dbReference type="SUPFAM" id="SSF52172">
    <property type="entry name" value="CheY-like"/>
    <property type="match status" value="1"/>
</dbReference>
<dbReference type="InterPro" id="IPR002078">
    <property type="entry name" value="Sigma_54_int"/>
</dbReference>
<dbReference type="Pfam" id="PF00072">
    <property type="entry name" value="Response_reg"/>
    <property type="match status" value="1"/>
</dbReference>
<dbReference type="FunFam" id="3.40.50.300:FF:000006">
    <property type="entry name" value="DNA-binding transcriptional regulator NtrC"/>
    <property type="match status" value="1"/>
</dbReference>
<dbReference type="Pfam" id="PF02954">
    <property type="entry name" value="HTH_8"/>
    <property type="match status" value="1"/>
</dbReference>
<gene>
    <name evidence="8" type="ORF">RV15_GL002596</name>
</gene>
<feature type="domain" description="Response regulatory" evidence="7">
    <location>
        <begin position="1"/>
        <end position="112"/>
    </location>
</feature>
<evidence type="ECO:0000256" key="4">
    <source>
        <dbReference type="ARBA" id="ARBA00023163"/>
    </source>
</evidence>
<reference evidence="8 9" key="1">
    <citation type="submission" date="2014-12" db="EMBL/GenBank/DDBJ databases">
        <title>Draft genome sequences of 29 type strains of Enterococci.</title>
        <authorList>
            <person name="Zhong Z."/>
            <person name="Sun Z."/>
            <person name="Liu W."/>
            <person name="Zhang W."/>
            <person name="Zhang H."/>
        </authorList>
    </citation>
    <scope>NUCLEOTIDE SEQUENCE [LARGE SCALE GENOMIC DNA]</scope>
    <source>
        <strain evidence="8 9">DSM 22801</strain>
    </source>
</reference>
<dbReference type="Proteomes" id="UP000183039">
    <property type="component" value="Unassembled WGS sequence"/>
</dbReference>
<name>A0AA91GET7_9ENTE</name>
<dbReference type="SMART" id="SM00448">
    <property type="entry name" value="REC"/>
    <property type="match status" value="1"/>
</dbReference>
<dbReference type="PANTHER" id="PTHR32071">
    <property type="entry name" value="TRANSCRIPTIONAL REGULATORY PROTEIN"/>
    <property type="match status" value="1"/>
</dbReference>
<dbReference type="PROSITE" id="PS50045">
    <property type="entry name" value="SIGMA54_INTERACT_4"/>
    <property type="match status" value="1"/>
</dbReference>
<evidence type="ECO:0000259" key="7">
    <source>
        <dbReference type="PROSITE" id="PS50110"/>
    </source>
</evidence>
<dbReference type="Gene3D" id="1.10.10.60">
    <property type="entry name" value="Homeodomain-like"/>
    <property type="match status" value="1"/>
</dbReference>
<evidence type="ECO:0000313" key="8">
    <source>
        <dbReference type="EMBL" id="OJG85356.1"/>
    </source>
</evidence>
<dbReference type="Gene3D" id="3.40.50.2300">
    <property type="match status" value="1"/>
</dbReference>
<dbReference type="InterPro" id="IPR025944">
    <property type="entry name" value="Sigma_54_int_dom_CS"/>
</dbReference>
<evidence type="ECO:0000313" key="9">
    <source>
        <dbReference type="Proteomes" id="UP000183039"/>
    </source>
</evidence>
<dbReference type="AlphaFoldDB" id="A0AA91GET7"/>
<keyword evidence="3" id="KW-0805">Transcription regulation</keyword>
<comment type="caution">
    <text evidence="8">The sequence shown here is derived from an EMBL/GenBank/DDBJ whole genome shotgun (WGS) entry which is preliminary data.</text>
</comment>
<dbReference type="GO" id="GO:0005524">
    <property type="term" value="F:ATP binding"/>
    <property type="evidence" value="ECO:0007669"/>
    <property type="project" value="UniProtKB-KW"/>
</dbReference>
<dbReference type="EMBL" id="JXLC01000038">
    <property type="protein sequence ID" value="OJG85356.1"/>
    <property type="molecule type" value="Genomic_DNA"/>
</dbReference>
<evidence type="ECO:0000256" key="3">
    <source>
        <dbReference type="ARBA" id="ARBA00023015"/>
    </source>
</evidence>
<dbReference type="InterPro" id="IPR058031">
    <property type="entry name" value="AAA_lid_NorR"/>
</dbReference>
<dbReference type="Gene3D" id="1.10.8.60">
    <property type="match status" value="1"/>
</dbReference>
<accession>A0AA91GET7</accession>
<dbReference type="PRINTS" id="PR01590">
    <property type="entry name" value="HTHFIS"/>
</dbReference>
<dbReference type="SUPFAM" id="SSF52540">
    <property type="entry name" value="P-loop containing nucleoside triphosphate hydrolases"/>
    <property type="match status" value="1"/>
</dbReference>
<evidence type="ECO:0000259" key="6">
    <source>
        <dbReference type="PROSITE" id="PS50045"/>
    </source>
</evidence>
<evidence type="ECO:0000256" key="2">
    <source>
        <dbReference type="ARBA" id="ARBA00022840"/>
    </source>
</evidence>
<dbReference type="Pfam" id="PF00158">
    <property type="entry name" value="Sigma54_activat"/>
    <property type="match status" value="1"/>
</dbReference>
<dbReference type="PROSITE" id="PS00675">
    <property type="entry name" value="SIGMA54_INTERACT_1"/>
    <property type="match status" value="1"/>
</dbReference>
<keyword evidence="4" id="KW-0804">Transcription</keyword>
<keyword evidence="2" id="KW-0067">ATP-binding</keyword>
<dbReference type="SUPFAM" id="SSF46689">
    <property type="entry name" value="Homeodomain-like"/>
    <property type="match status" value="1"/>
</dbReference>